<accession>A0A5B6VK34</accession>
<keyword evidence="1" id="KW-0548">Nucleotidyltransferase</keyword>
<dbReference type="InterPro" id="IPR036397">
    <property type="entry name" value="RNaseH_sf"/>
</dbReference>
<protein>
    <submittedName>
        <fullName evidence="1">Reverse transcriptase</fullName>
    </submittedName>
</protein>
<comment type="caution">
    <text evidence="1">The sequence shown here is derived from an EMBL/GenBank/DDBJ whole genome shotgun (WGS) entry which is preliminary data.</text>
</comment>
<dbReference type="SUPFAM" id="SSF53098">
    <property type="entry name" value="Ribonuclease H-like"/>
    <property type="match status" value="1"/>
</dbReference>
<dbReference type="GO" id="GO:0003676">
    <property type="term" value="F:nucleic acid binding"/>
    <property type="evidence" value="ECO:0007669"/>
    <property type="project" value="InterPro"/>
</dbReference>
<dbReference type="AlphaFoldDB" id="A0A5B6VK34"/>
<dbReference type="InterPro" id="IPR012337">
    <property type="entry name" value="RNaseH-like_sf"/>
</dbReference>
<dbReference type="Gene3D" id="3.30.420.10">
    <property type="entry name" value="Ribonuclease H-like superfamily/Ribonuclease H"/>
    <property type="match status" value="1"/>
</dbReference>
<evidence type="ECO:0000313" key="2">
    <source>
        <dbReference type="Proteomes" id="UP000325315"/>
    </source>
</evidence>
<proteinExistence type="predicted"/>
<dbReference type="GO" id="GO:0003964">
    <property type="term" value="F:RNA-directed DNA polymerase activity"/>
    <property type="evidence" value="ECO:0007669"/>
    <property type="project" value="UniProtKB-KW"/>
</dbReference>
<name>A0A5B6VK34_9ROSI</name>
<dbReference type="EMBL" id="SMMG02000006">
    <property type="protein sequence ID" value="KAA3469461.1"/>
    <property type="molecule type" value="Genomic_DNA"/>
</dbReference>
<dbReference type="Proteomes" id="UP000325315">
    <property type="component" value="Unassembled WGS sequence"/>
</dbReference>
<sequence length="152" mass="17647">MNGGLQLARQLGEKDMIIYADSQLVAKQMNDEYEFKELFAGFGKVQKKQLTRSDNTRTNALSKFASSIVIEQRGKNLLEYRDTPSCDMQQVLTIDQEETLITHLVRTLQGVYDNLDKKELIRLQRKAARVYHIEMGFDIRCYDVYNCLRLST</sequence>
<keyword evidence="2" id="KW-1185">Reference proteome</keyword>
<organism evidence="1 2">
    <name type="scientific">Gossypium australe</name>
    <dbReference type="NCBI Taxonomy" id="47621"/>
    <lineage>
        <taxon>Eukaryota</taxon>
        <taxon>Viridiplantae</taxon>
        <taxon>Streptophyta</taxon>
        <taxon>Embryophyta</taxon>
        <taxon>Tracheophyta</taxon>
        <taxon>Spermatophyta</taxon>
        <taxon>Magnoliopsida</taxon>
        <taxon>eudicotyledons</taxon>
        <taxon>Gunneridae</taxon>
        <taxon>Pentapetalae</taxon>
        <taxon>rosids</taxon>
        <taxon>malvids</taxon>
        <taxon>Malvales</taxon>
        <taxon>Malvaceae</taxon>
        <taxon>Malvoideae</taxon>
        <taxon>Gossypium</taxon>
    </lineage>
</organism>
<dbReference type="OrthoDB" id="1113740at2759"/>
<keyword evidence="1" id="KW-0695">RNA-directed DNA polymerase</keyword>
<reference evidence="2" key="1">
    <citation type="journal article" date="2019" name="Plant Biotechnol. J.">
        <title>Genome sequencing of the Australian wild diploid species Gossypium australe highlights disease resistance and delayed gland morphogenesis.</title>
        <authorList>
            <person name="Cai Y."/>
            <person name="Cai X."/>
            <person name="Wang Q."/>
            <person name="Wang P."/>
            <person name="Zhang Y."/>
            <person name="Cai C."/>
            <person name="Xu Y."/>
            <person name="Wang K."/>
            <person name="Zhou Z."/>
            <person name="Wang C."/>
            <person name="Geng S."/>
            <person name="Li B."/>
            <person name="Dong Q."/>
            <person name="Hou Y."/>
            <person name="Wang H."/>
            <person name="Ai P."/>
            <person name="Liu Z."/>
            <person name="Yi F."/>
            <person name="Sun M."/>
            <person name="An G."/>
            <person name="Cheng J."/>
            <person name="Zhang Y."/>
            <person name="Shi Q."/>
            <person name="Xie Y."/>
            <person name="Shi X."/>
            <person name="Chang Y."/>
            <person name="Huang F."/>
            <person name="Chen Y."/>
            <person name="Hong S."/>
            <person name="Mi L."/>
            <person name="Sun Q."/>
            <person name="Zhang L."/>
            <person name="Zhou B."/>
            <person name="Peng R."/>
            <person name="Zhang X."/>
            <person name="Liu F."/>
        </authorList>
    </citation>
    <scope>NUCLEOTIDE SEQUENCE [LARGE SCALE GENOMIC DNA]</scope>
    <source>
        <strain evidence="2">cv. PA1801</strain>
    </source>
</reference>
<keyword evidence="1" id="KW-0808">Transferase</keyword>
<gene>
    <name evidence="1" type="ORF">EPI10_015247</name>
</gene>
<evidence type="ECO:0000313" key="1">
    <source>
        <dbReference type="EMBL" id="KAA3469461.1"/>
    </source>
</evidence>